<dbReference type="PANTHER" id="PTHR45740">
    <property type="entry name" value="POLY [ADP-RIBOSE] POLYMERASE"/>
    <property type="match status" value="1"/>
</dbReference>
<dbReference type="InterPro" id="IPR018123">
    <property type="entry name" value="WWE-dom_subgr"/>
</dbReference>
<comment type="similarity">
    <text evidence="4">Belongs to the ARTD/PARP family.</text>
</comment>
<feature type="compositionally biased region" description="Acidic residues" evidence="6">
    <location>
        <begin position="37"/>
        <end position="46"/>
    </location>
</feature>
<keyword evidence="5" id="KW-0862">Zinc</keyword>
<dbReference type="InterPro" id="IPR037197">
    <property type="entry name" value="WWE_dom_sf"/>
</dbReference>
<dbReference type="GO" id="GO:1990404">
    <property type="term" value="F:NAD+-protein mono-ADP-ribosyltransferase activity"/>
    <property type="evidence" value="ECO:0007669"/>
    <property type="project" value="TreeGrafter"/>
</dbReference>
<dbReference type="GO" id="GO:0016567">
    <property type="term" value="P:protein ubiquitination"/>
    <property type="evidence" value="ECO:0007669"/>
    <property type="project" value="UniProtKB-UniPathway"/>
</dbReference>
<evidence type="ECO:0000256" key="6">
    <source>
        <dbReference type="SAM" id="MobiDB-lite"/>
    </source>
</evidence>
<feature type="domain" description="WWE" evidence="8">
    <location>
        <begin position="317"/>
        <end position="403"/>
    </location>
</feature>
<feature type="zinc finger region" description="C3H1-type" evidence="5">
    <location>
        <begin position="62"/>
        <end position="89"/>
    </location>
</feature>
<evidence type="ECO:0000256" key="3">
    <source>
        <dbReference type="ARBA" id="ARBA00023242"/>
    </source>
</evidence>
<dbReference type="UniPathway" id="UPA00143"/>
<dbReference type="RefSeq" id="XP_031428666.1">
    <property type="nucleotide sequence ID" value="XM_031572806.2"/>
</dbReference>
<name>A0A6P8FYT4_CLUHA</name>
<dbReference type="SUPFAM" id="SSF117839">
    <property type="entry name" value="WWE domain"/>
    <property type="match status" value="2"/>
</dbReference>
<dbReference type="InterPro" id="IPR051712">
    <property type="entry name" value="ARTD-AVP"/>
</dbReference>
<feature type="compositionally biased region" description="Basic residues" evidence="6">
    <location>
        <begin position="134"/>
        <end position="143"/>
    </location>
</feature>
<keyword evidence="5" id="KW-0479">Metal-binding</keyword>
<evidence type="ECO:0000256" key="2">
    <source>
        <dbReference type="ARBA" id="ARBA00004906"/>
    </source>
</evidence>
<dbReference type="OrthoDB" id="20729at2759"/>
<dbReference type="GO" id="GO:0008270">
    <property type="term" value="F:zinc ion binding"/>
    <property type="evidence" value="ECO:0007669"/>
    <property type="project" value="UniProtKB-KW"/>
</dbReference>
<dbReference type="SMART" id="SM00678">
    <property type="entry name" value="WWE"/>
    <property type="match status" value="2"/>
</dbReference>
<gene>
    <name evidence="10" type="primary">si:ch211-244b2.4</name>
</gene>
<dbReference type="GO" id="GO:0005634">
    <property type="term" value="C:nucleus"/>
    <property type="evidence" value="ECO:0007669"/>
    <property type="project" value="UniProtKB-SubCell"/>
</dbReference>
<dbReference type="Proteomes" id="UP000515152">
    <property type="component" value="Chromosome 8"/>
</dbReference>
<feature type="region of interest" description="Disordered" evidence="6">
    <location>
        <begin position="113"/>
        <end position="154"/>
    </location>
</feature>
<keyword evidence="5" id="KW-0863">Zinc-finger</keyword>
<evidence type="ECO:0000259" key="8">
    <source>
        <dbReference type="PROSITE" id="PS50918"/>
    </source>
</evidence>
<dbReference type="PANTHER" id="PTHR45740:SF14">
    <property type="entry name" value="NOVEL PROTEIN"/>
    <property type="match status" value="1"/>
</dbReference>
<evidence type="ECO:0000313" key="10">
    <source>
        <dbReference type="RefSeq" id="XP_031428666.1"/>
    </source>
</evidence>
<evidence type="ECO:0000256" key="5">
    <source>
        <dbReference type="PROSITE-ProRule" id="PRU00723"/>
    </source>
</evidence>
<accession>A0A6P8FYT4</accession>
<proteinExistence type="inferred from homology"/>
<dbReference type="InterPro" id="IPR000571">
    <property type="entry name" value="Znf_CCCH"/>
</dbReference>
<comment type="pathway">
    <text evidence="2">Protein modification; protein ubiquitination.</text>
</comment>
<dbReference type="GO" id="GO:0003950">
    <property type="term" value="F:NAD+ poly-ADP-ribosyltransferase activity"/>
    <property type="evidence" value="ECO:0007669"/>
    <property type="project" value="TreeGrafter"/>
</dbReference>
<feature type="domain" description="WWE" evidence="8">
    <location>
        <begin position="213"/>
        <end position="300"/>
    </location>
</feature>
<keyword evidence="3" id="KW-0539">Nucleus</keyword>
<reference evidence="10" key="1">
    <citation type="submission" date="2025-08" db="UniProtKB">
        <authorList>
            <consortium name="RefSeq"/>
        </authorList>
    </citation>
    <scope>IDENTIFICATION</scope>
</reference>
<protein>
    <submittedName>
        <fullName evidence="10">Protein mono-ADP-ribosyltransferase PARP12 isoform X1</fullName>
    </submittedName>
</protein>
<evidence type="ECO:0000256" key="4">
    <source>
        <dbReference type="ARBA" id="ARBA00024347"/>
    </source>
</evidence>
<evidence type="ECO:0000259" key="7">
    <source>
        <dbReference type="PROSITE" id="PS50103"/>
    </source>
</evidence>
<feature type="domain" description="C3H1-type" evidence="7">
    <location>
        <begin position="62"/>
        <end position="89"/>
    </location>
</feature>
<dbReference type="Gene3D" id="3.30.720.50">
    <property type="match status" value="2"/>
</dbReference>
<dbReference type="PROSITE" id="PS50918">
    <property type="entry name" value="WWE"/>
    <property type="match status" value="2"/>
</dbReference>
<feature type="compositionally biased region" description="Basic and acidic residues" evidence="6">
    <location>
        <begin position="1"/>
        <end position="20"/>
    </location>
</feature>
<sequence length="404" mass="46083">MASSAHDEPVADASGVKDDNESWSGQSSLSFSNSDDQSGDDSDDQSGDVLDSQQGASGGQRDHKQVPCRFYNDKGCQKGNSCPNLHVCKFSWKGSCRNGHSCRLKHIVDSDSDDLGAGGRGRGRRRNPEERTRRIERRPRRRSPSSESDLEEDGLQGPYRWQLDCGHGWKDIANDHILEAQYSRPCTKGINLYNTAKGVISIDFKNIRVLNKTNLRVRRRGSQQTKWLWHYRGDNRWYQYGEKDSKGNQHTVNSSVLETEYQKNKNGSHQFSVGSDTYEIRFKDMCQKKLPTGHKRKITRRPLYESPQSHGALTPGLRAMRIARPPRDPRWQFRGKSSQWYDFKNRVGTDTECSITSADIEAAYQQNPQGTMTFIVSGQPYKIDFSNMTQTNMTTNMTRKIQRV</sequence>
<organism evidence="9 10">
    <name type="scientific">Clupea harengus</name>
    <name type="common">Atlantic herring</name>
    <dbReference type="NCBI Taxonomy" id="7950"/>
    <lineage>
        <taxon>Eukaryota</taxon>
        <taxon>Metazoa</taxon>
        <taxon>Chordata</taxon>
        <taxon>Craniata</taxon>
        <taxon>Vertebrata</taxon>
        <taxon>Euteleostomi</taxon>
        <taxon>Actinopterygii</taxon>
        <taxon>Neopterygii</taxon>
        <taxon>Teleostei</taxon>
        <taxon>Clupei</taxon>
        <taxon>Clupeiformes</taxon>
        <taxon>Clupeoidei</taxon>
        <taxon>Clupeidae</taxon>
        <taxon>Clupea</taxon>
    </lineage>
</organism>
<dbReference type="InterPro" id="IPR004170">
    <property type="entry name" value="WWE_dom"/>
</dbReference>
<dbReference type="GeneID" id="105909156"/>
<evidence type="ECO:0000313" key="9">
    <source>
        <dbReference type="Proteomes" id="UP000515152"/>
    </source>
</evidence>
<dbReference type="AlphaFoldDB" id="A0A6P8FYT4"/>
<keyword evidence="9" id="KW-1185">Reference proteome</keyword>
<feature type="compositionally biased region" description="Low complexity" evidence="6">
    <location>
        <begin position="22"/>
        <end position="36"/>
    </location>
</feature>
<dbReference type="PROSITE" id="PS50103">
    <property type="entry name" value="ZF_C3H1"/>
    <property type="match status" value="1"/>
</dbReference>
<evidence type="ECO:0000256" key="1">
    <source>
        <dbReference type="ARBA" id="ARBA00004123"/>
    </source>
</evidence>
<comment type="subcellular location">
    <subcellularLocation>
        <location evidence="1">Nucleus</location>
    </subcellularLocation>
</comment>
<dbReference type="Pfam" id="PF02825">
    <property type="entry name" value="WWE"/>
    <property type="match status" value="2"/>
</dbReference>
<feature type="region of interest" description="Disordered" evidence="6">
    <location>
        <begin position="1"/>
        <end position="66"/>
    </location>
</feature>